<dbReference type="Proteomes" id="UP000030689">
    <property type="component" value="Unassembled WGS sequence"/>
</dbReference>
<dbReference type="EMBL" id="KI517748">
    <property type="protein sequence ID" value="ESQ33261.1"/>
    <property type="molecule type" value="Genomic_DNA"/>
</dbReference>
<accession>V4MNS6</accession>
<evidence type="ECO:0000259" key="2">
    <source>
        <dbReference type="Pfam" id="PF14291"/>
    </source>
</evidence>
<dbReference type="PANTHER" id="PTHR11697:SF230">
    <property type="entry name" value="ZINC FINGER, MYM DOMAIN CONTAINING 1"/>
    <property type="match status" value="1"/>
</dbReference>
<gene>
    <name evidence="3" type="ORF">EUTSA_v10005675mg</name>
</gene>
<dbReference type="PANTHER" id="PTHR11697">
    <property type="entry name" value="GENERAL TRANSCRIPTION FACTOR 2-RELATED ZINC FINGER PROTEIN"/>
    <property type="match status" value="1"/>
</dbReference>
<dbReference type="STRING" id="72664.V4MNS6"/>
<feature type="non-terminal residue" evidence="3">
    <location>
        <position position="1"/>
    </location>
</feature>
<sequence length="492" mass="57657">DSKNLSGDLENLPSDLADWKRILEYHPNERDKVRRKYLMKGPYQPRDYTENKAGSDAFVTKGFDSWNKTERLRNHVGAVNNFHNSAMKRADNLMKQGQSICHAFYKQEDASKNEYNIRLNASINACHDESVDSTNKGNFVDLVKYTAKQNELVSKVVLENAPKNNEMVSHEIQTEIVHCFAEEITESVIQEIDHGVFYLLVDESADVSDKEQMVVVFRFVDKHGIVKESFIGIVHNHQKRIEKKTKKSEFKTGKWLNQELSFQRLGKTRWGSHYKTLLHLVDLFPSRQANDLLKYFHIFYFVFYLQLMLLLLGLTNNLSKALQRKDLNILNSMSLVKSTKQQLYKLRNNGWESFINKLLVMEDEFIDSRKPKMKSKKTIVHHYKLECFYIILDTQIQEFNDCFDEFYSEDFSHVERVSLEHQLGIYIDNIRKDKRFLNFKDLGDFARVMVETKKHLLRPLVYRLLKLVLTLPVATATVERCFSGMKIVKTVL</sequence>
<evidence type="ECO:0000313" key="4">
    <source>
        <dbReference type="Proteomes" id="UP000030689"/>
    </source>
</evidence>
<dbReference type="InterPro" id="IPR012337">
    <property type="entry name" value="RNaseH-like_sf"/>
</dbReference>
<keyword evidence="4" id="KW-1185">Reference proteome</keyword>
<keyword evidence="1" id="KW-1133">Transmembrane helix</keyword>
<dbReference type="Gramene" id="ESQ33261">
    <property type="protein sequence ID" value="ESQ33261"/>
    <property type="gene ID" value="EUTSA_v10005675mg"/>
</dbReference>
<keyword evidence="1" id="KW-0472">Membrane</keyword>
<proteinExistence type="predicted"/>
<protein>
    <recommendedName>
        <fullName evidence="2">DUF4371 domain-containing protein</fullName>
    </recommendedName>
</protein>
<dbReference type="KEGG" id="eus:EUTSA_v10005675mg"/>
<dbReference type="AlphaFoldDB" id="V4MNS6"/>
<evidence type="ECO:0000256" key="1">
    <source>
        <dbReference type="SAM" id="Phobius"/>
    </source>
</evidence>
<keyword evidence="1" id="KW-0812">Transmembrane</keyword>
<name>V4MNS6_EUTSA</name>
<dbReference type="SUPFAM" id="SSF53098">
    <property type="entry name" value="Ribonuclease H-like"/>
    <property type="match status" value="1"/>
</dbReference>
<dbReference type="eggNOG" id="ENOG502QSU3">
    <property type="taxonomic scope" value="Eukaryota"/>
</dbReference>
<dbReference type="Pfam" id="PF14291">
    <property type="entry name" value="DUF4371"/>
    <property type="match status" value="1"/>
</dbReference>
<evidence type="ECO:0000313" key="3">
    <source>
        <dbReference type="EMBL" id="ESQ33261.1"/>
    </source>
</evidence>
<dbReference type="InterPro" id="IPR025398">
    <property type="entry name" value="DUF4371"/>
</dbReference>
<dbReference type="OMA" id="INACHDE"/>
<feature type="transmembrane region" description="Helical" evidence="1">
    <location>
        <begin position="295"/>
        <end position="315"/>
    </location>
</feature>
<dbReference type="InterPro" id="IPR055298">
    <property type="entry name" value="AtLOH3-like"/>
</dbReference>
<feature type="domain" description="DUF4371" evidence="2">
    <location>
        <begin position="56"/>
        <end position="237"/>
    </location>
</feature>
<organism evidence="3 4">
    <name type="scientific">Eutrema salsugineum</name>
    <name type="common">Saltwater cress</name>
    <name type="synonym">Sisymbrium salsugineum</name>
    <dbReference type="NCBI Taxonomy" id="72664"/>
    <lineage>
        <taxon>Eukaryota</taxon>
        <taxon>Viridiplantae</taxon>
        <taxon>Streptophyta</taxon>
        <taxon>Embryophyta</taxon>
        <taxon>Tracheophyta</taxon>
        <taxon>Spermatophyta</taxon>
        <taxon>Magnoliopsida</taxon>
        <taxon>eudicotyledons</taxon>
        <taxon>Gunneridae</taxon>
        <taxon>Pentapetalae</taxon>
        <taxon>rosids</taxon>
        <taxon>malvids</taxon>
        <taxon>Brassicales</taxon>
        <taxon>Brassicaceae</taxon>
        <taxon>Eutremeae</taxon>
        <taxon>Eutrema</taxon>
    </lineage>
</organism>
<reference evidence="3 4" key="1">
    <citation type="journal article" date="2013" name="Front. Plant Sci.">
        <title>The Reference Genome of the Halophytic Plant Eutrema salsugineum.</title>
        <authorList>
            <person name="Yang R."/>
            <person name="Jarvis D.E."/>
            <person name="Chen H."/>
            <person name="Beilstein M.A."/>
            <person name="Grimwood J."/>
            <person name="Jenkins J."/>
            <person name="Shu S."/>
            <person name="Prochnik S."/>
            <person name="Xin M."/>
            <person name="Ma C."/>
            <person name="Schmutz J."/>
            <person name="Wing R.A."/>
            <person name="Mitchell-Olds T."/>
            <person name="Schumaker K.S."/>
            <person name="Wang X."/>
        </authorList>
    </citation>
    <scope>NUCLEOTIDE SEQUENCE [LARGE SCALE GENOMIC DNA]</scope>
</reference>